<dbReference type="PANTHER" id="PTHR31569">
    <property type="entry name" value="SWIM-TYPE DOMAIN-CONTAINING PROTEIN"/>
    <property type="match status" value="1"/>
</dbReference>
<dbReference type="Proteomes" id="UP001234178">
    <property type="component" value="Unassembled WGS sequence"/>
</dbReference>
<evidence type="ECO:0000313" key="2">
    <source>
        <dbReference type="Proteomes" id="UP001234178"/>
    </source>
</evidence>
<proteinExistence type="predicted"/>
<protein>
    <submittedName>
        <fullName evidence="1">Uncharacterized protein</fullName>
    </submittedName>
</protein>
<reference evidence="1 2" key="1">
    <citation type="journal article" date="2023" name="Nucleic Acids Res.">
        <title>The hologenome of Daphnia magna reveals possible DNA methylation and microbiome-mediated evolution of the host genome.</title>
        <authorList>
            <person name="Chaturvedi A."/>
            <person name="Li X."/>
            <person name="Dhandapani V."/>
            <person name="Marshall H."/>
            <person name="Kissane S."/>
            <person name="Cuenca-Cambronero M."/>
            <person name="Asole G."/>
            <person name="Calvet F."/>
            <person name="Ruiz-Romero M."/>
            <person name="Marangio P."/>
            <person name="Guigo R."/>
            <person name="Rago D."/>
            <person name="Mirbahai L."/>
            <person name="Eastwood N."/>
            <person name="Colbourne J.K."/>
            <person name="Zhou J."/>
            <person name="Mallon E."/>
            <person name="Orsini L."/>
        </authorList>
    </citation>
    <scope>NUCLEOTIDE SEQUENCE [LARGE SCALE GENOMIC DNA]</scope>
    <source>
        <strain evidence="1">LRV0_1</strain>
    </source>
</reference>
<name>A0ABQ9Z3J8_9CRUS</name>
<dbReference type="InterPro" id="IPR052579">
    <property type="entry name" value="Zinc_finger_SWIM"/>
</dbReference>
<sequence length="114" mass="13396">MPLYTILVEDNFGIGQQRQATTALDTVFRYLDYKEMNAVKEIFSSATLKLCLFYALATVDKRLAEAKLRRNVREEIYQKLQETVYASSEEIITDVEEYLCRFGKPFIYREYCHG</sequence>
<gene>
    <name evidence="1" type="ORF">OUZ56_012620</name>
</gene>
<evidence type="ECO:0000313" key="1">
    <source>
        <dbReference type="EMBL" id="KAK4007463.1"/>
    </source>
</evidence>
<comment type="caution">
    <text evidence="1">The sequence shown here is derived from an EMBL/GenBank/DDBJ whole genome shotgun (WGS) entry which is preliminary data.</text>
</comment>
<keyword evidence="2" id="KW-1185">Reference proteome</keyword>
<dbReference type="EMBL" id="JAOYFB010000002">
    <property type="protein sequence ID" value="KAK4007463.1"/>
    <property type="molecule type" value="Genomic_DNA"/>
</dbReference>
<organism evidence="1 2">
    <name type="scientific">Daphnia magna</name>
    <dbReference type="NCBI Taxonomy" id="35525"/>
    <lineage>
        <taxon>Eukaryota</taxon>
        <taxon>Metazoa</taxon>
        <taxon>Ecdysozoa</taxon>
        <taxon>Arthropoda</taxon>
        <taxon>Crustacea</taxon>
        <taxon>Branchiopoda</taxon>
        <taxon>Diplostraca</taxon>
        <taxon>Cladocera</taxon>
        <taxon>Anomopoda</taxon>
        <taxon>Daphniidae</taxon>
        <taxon>Daphnia</taxon>
    </lineage>
</organism>
<accession>A0ABQ9Z3J8</accession>
<dbReference type="PANTHER" id="PTHR31569:SF4">
    <property type="entry name" value="SWIM-TYPE DOMAIN-CONTAINING PROTEIN"/>
    <property type="match status" value="1"/>
</dbReference>